<evidence type="ECO:0000256" key="1">
    <source>
        <dbReference type="SAM" id="Phobius"/>
    </source>
</evidence>
<accession>A0A6A4HYE5</accession>
<dbReference type="Proteomes" id="UP000799118">
    <property type="component" value="Unassembled WGS sequence"/>
</dbReference>
<proteinExistence type="predicted"/>
<keyword evidence="1" id="KW-0472">Membrane</keyword>
<name>A0A6A4HYE5_9AGAR</name>
<organism evidence="2 3">
    <name type="scientific">Gymnopus androsaceus JB14</name>
    <dbReference type="NCBI Taxonomy" id="1447944"/>
    <lineage>
        <taxon>Eukaryota</taxon>
        <taxon>Fungi</taxon>
        <taxon>Dikarya</taxon>
        <taxon>Basidiomycota</taxon>
        <taxon>Agaricomycotina</taxon>
        <taxon>Agaricomycetes</taxon>
        <taxon>Agaricomycetidae</taxon>
        <taxon>Agaricales</taxon>
        <taxon>Marasmiineae</taxon>
        <taxon>Omphalotaceae</taxon>
        <taxon>Gymnopus</taxon>
    </lineage>
</organism>
<keyword evidence="1" id="KW-1133">Transmembrane helix</keyword>
<evidence type="ECO:0000313" key="3">
    <source>
        <dbReference type="Proteomes" id="UP000799118"/>
    </source>
</evidence>
<dbReference type="EMBL" id="ML769429">
    <property type="protein sequence ID" value="KAE9403051.1"/>
    <property type="molecule type" value="Genomic_DNA"/>
</dbReference>
<reference evidence="2" key="1">
    <citation type="journal article" date="2019" name="Environ. Microbiol.">
        <title>Fungal ecological strategies reflected in gene transcription - a case study of two litter decomposers.</title>
        <authorList>
            <person name="Barbi F."/>
            <person name="Kohler A."/>
            <person name="Barry K."/>
            <person name="Baskaran P."/>
            <person name="Daum C."/>
            <person name="Fauchery L."/>
            <person name="Ihrmark K."/>
            <person name="Kuo A."/>
            <person name="LaButti K."/>
            <person name="Lipzen A."/>
            <person name="Morin E."/>
            <person name="Grigoriev I.V."/>
            <person name="Henrissat B."/>
            <person name="Lindahl B."/>
            <person name="Martin F."/>
        </authorList>
    </citation>
    <scope>NUCLEOTIDE SEQUENCE</scope>
    <source>
        <strain evidence="2">JB14</strain>
    </source>
</reference>
<evidence type="ECO:0000313" key="2">
    <source>
        <dbReference type="EMBL" id="KAE9403051.1"/>
    </source>
</evidence>
<gene>
    <name evidence="2" type="ORF">BT96DRAFT_917832</name>
</gene>
<keyword evidence="1" id="KW-0812">Transmembrane</keyword>
<protein>
    <submittedName>
        <fullName evidence="2">Uncharacterized protein</fullName>
    </submittedName>
</protein>
<feature type="transmembrane region" description="Helical" evidence="1">
    <location>
        <begin position="12"/>
        <end position="32"/>
    </location>
</feature>
<sequence>MRECGSGTYHDSVFFFFVSYAWIDVLVNSAMLKISRNWRMYNGEITSTLVVSNTA</sequence>
<dbReference type="AlphaFoldDB" id="A0A6A4HYE5"/>
<feature type="non-terminal residue" evidence="2">
    <location>
        <position position="55"/>
    </location>
</feature>
<keyword evidence="3" id="KW-1185">Reference proteome</keyword>